<evidence type="ECO:0008006" key="5">
    <source>
        <dbReference type="Google" id="ProtNLM"/>
    </source>
</evidence>
<reference evidence="4" key="1">
    <citation type="submission" date="2024-05" db="EMBL/GenBank/DDBJ databases">
        <authorList>
            <person name="Kim S."/>
            <person name="Heo J."/>
            <person name="Choi H."/>
            <person name="Choi Y."/>
            <person name="Kwon S.-W."/>
            <person name="Kim Y."/>
        </authorList>
    </citation>
    <scope>NUCLEOTIDE SEQUENCE</scope>
    <source>
        <strain evidence="4">KACC 23698</strain>
    </source>
</reference>
<feature type="chain" id="PRO_5043313558" description="YbgF trimerisation domain-containing protein" evidence="3">
    <location>
        <begin position="22"/>
        <end position="250"/>
    </location>
</feature>
<feature type="signal peptide" evidence="3">
    <location>
        <begin position="1"/>
        <end position="21"/>
    </location>
</feature>
<evidence type="ECO:0000256" key="2">
    <source>
        <dbReference type="SAM" id="MobiDB-lite"/>
    </source>
</evidence>
<dbReference type="RefSeq" id="WP_406857203.1">
    <property type="nucleotide sequence ID" value="NZ_CP157484.1"/>
</dbReference>
<accession>A0AAU7JJH7</accession>
<evidence type="ECO:0000256" key="3">
    <source>
        <dbReference type="SAM" id="SignalP"/>
    </source>
</evidence>
<dbReference type="AlphaFoldDB" id="A0AAU7JJH7"/>
<feature type="coiled-coil region" evidence="1">
    <location>
        <begin position="37"/>
        <end position="90"/>
    </location>
</feature>
<gene>
    <name evidence="4" type="ORF">ABEG18_06110</name>
</gene>
<protein>
    <recommendedName>
        <fullName evidence="5">YbgF trimerisation domain-containing protein</fullName>
    </recommendedName>
</protein>
<evidence type="ECO:0000256" key="1">
    <source>
        <dbReference type="SAM" id="Coils"/>
    </source>
</evidence>
<proteinExistence type="predicted"/>
<sequence length="250" mass="25522">MRLPVNAMALGLMLQGAAAWAQTSPPTPRSPPTPLAIEAALERFDAIQAELMRLSQAPQALRDEATERNIDALLRRLSSEQAELHRLMQASAEADAAAAAASARPGEAVPARGGSPAPAARAAALRPDAAQSSPPAPASAAPAVAPAEGASAPRPDVAAPSTPATPAGALVARGRDLFEAGDIAGARLMFDRAASARDPDALAALARSYDPDVLGRMRVRGVRADRTKADALYREAQSARAAAATGALKP</sequence>
<name>A0AAU7JJH7_9HYPH</name>
<evidence type="ECO:0000313" key="4">
    <source>
        <dbReference type="EMBL" id="XBO40347.1"/>
    </source>
</evidence>
<dbReference type="EMBL" id="CP157484">
    <property type="protein sequence ID" value="XBO40347.1"/>
    <property type="molecule type" value="Genomic_DNA"/>
</dbReference>
<feature type="region of interest" description="Disordered" evidence="2">
    <location>
        <begin position="98"/>
        <end position="165"/>
    </location>
</feature>
<keyword evidence="3" id="KW-0732">Signal</keyword>
<organism evidence="4">
    <name type="scientific">Alsobacter sp. KACC 23698</name>
    <dbReference type="NCBI Taxonomy" id="3149229"/>
    <lineage>
        <taxon>Bacteria</taxon>
        <taxon>Pseudomonadati</taxon>
        <taxon>Pseudomonadota</taxon>
        <taxon>Alphaproteobacteria</taxon>
        <taxon>Hyphomicrobiales</taxon>
        <taxon>Alsobacteraceae</taxon>
        <taxon>Alsobacter</taxon>
    </lineage>
</organism>
<keyword evidence="1" id="KW-0175">Coiled coil</keyword>